<sequence length="50" mass="5217">MTALSALTRPLSRGLLASVLLCNLSFTVQAAEIQVGFSPEGSAEQLVLNV</sequence>
<dbReference type="GO" id="GO:0004519">
    <property type="term" value="F:endonuclease activity"/>
    <property type="evidence" value="ECO:0007669"/>
    <property type="project" value="UniProtKB-KW"/>
</dbReference>
<feature type="signal peptide" evidence="1">
    <location>
        <begin position="1"/>
        <end position="30"/>
    </location>
</feature>
<gene>
    <name evidence="2" type="ORF">Pgy4_36345</name>
</gene>
<dbReference type="HOGENOM" id="CLU_3129039_0_0_6"/>
<dbReference type="EMBL" id="ADWY01002735">
    <property type="protein sequence ID" value="EGH18440.1"/>
    <property type="molecule type" value="Genomic_DNA"/>
</dbReference>
<dbReference type="AlphaFoldDB" id="F3CGP8"/>
<reference evidence="2 3" key="1">
    <citation type="journal article" date="2011" name="PLoS Pathog.">
        <title>Dynamic evolution of pathogenicity revealed by sequencing and comparative genomics of 19 Pseudomonas syringae isolates.</title>
        <authorList>
            <person name="Baltrus D.A."/>
            <person name="Nishimura M.T."/>
            <person name="Romanchuk A."/>
            <person name="Chang J.H."/>
            <person name="Mukhtar M.S."/>
            <person name="Cherkis K."/>
            <person name="Roach J."/>
            <person name="Grant S.R."/>
            <person name="Jones C.D."/>
            <person name="Dangl J.L."/>
        </authorList>
    </citation>
    <scope>NUCLEOTIDE SEQUENCE [LARGE SCALE GENOMIC DNA]</scope>
    <source>
        <strain evidence="3">race 4</strain>
    </source>
</reference>
<evidence type="ECO:0000313" key="3">
    <source>
        <dbReference type="Proteomes" id="UP000005466"/>
    </source>
</evidence>
<keyword evidence="2" id="KW-0255">Endonuclease</keyword>
<protein>
    <submittedName>
        <fullName evidence="2">Endonuclease</fullName>
    </submittedName>
</protein>
<feature type="chain" id="PRO_5003292043" evidence="1">
    <location>
        <begin position="31"/>
        <end position="50"/>
    </location>
</feature>
<proteinExistence type="predicted"/>
<feature type="non-terminal residue" evidence="2">
    <location>
        <position position="50"/>
    </location>
</feature>
<name>F3CGP8_PSESG</name>
<dbReference type="Proteomes" id="UP000005466">
    <property type="component" value="Unassembled WGS sequence"/>
</dbReference>
<keyword evidence="2" id="KW-0378">Hydrolase</keyword>
<keyword evidence="2" id="KW-0540">Nuclease</keyword>
<evidence type="ECO:0000313" key="2">
    <source>
        <dbReference type="EMBL" id="EGH18440.1"/>
    </source>
</evidence>
<keyword evidence="1" id="KW-0732">Signal</keyword>
<organism evidence="2 3">
    <name type="scientific">Pseudomonas savastanoi pv. glycinea str. race 4</name>
    <dbReference type="NCBI Taxonomy" id="875330"/>
    <lineage>
        <taxon>Bacteria</taxon>
        <taxon>Pseudomonadati</taxon>
        <taxon>Pseudomonadota</taxon>
        <taxon>Gammaproteobacteria</taxon>
        <taxon>Pseudomonadales</taxon>
        <taxon>Pseudomonadaceae</taxon>
        <taxon>Pseudomonas</taxon>
    </lineage>
</organism>
<accession>F3CGP8</accession>
<evidence type="ECO:0000256" key="1">
    <source>
        <dbReference type="SAM" id="SignalP"/>
    </source>
</evidence>
<comment type="caution">
    <text evidence="2">The sequence shown here is derived from an EMBL/GenBank/DDBJ whole genome shotgun (WGS) entry which is preliminary data.</text>
</comment>